<dbReference type="Proteomes" id="UP000534107">
    <property type="component" value="Unassembled WGS sequence"/>
</dbReference>
<dbReference type="InterPro" id="IPR002110">
    <property type="entry name" value="Ankyrin_rpt"/>
</dbReference>
<keyword evidence="5 6" id="KW-0040">ANK repeat</keyword>
<feature type="non-terminal residue" evidence="11">
    <location>
        <position position="760"/>
    </location>
</feature>
<feature type="compositionally biased region" description="Basic residues" evidence="8">
    <location>
        <begin position="159"/>
        <end position="176"/>
    </location>
</feature>
<organism evidence="11 12">
    <name type="scientific">Bucco capensis</name>
    <name type="common">collared puffbird</name>
    <dbReference type="NCBI Taxonomy" id="135168"/>
    <lineage>
        <taxon>Eukaryota</taxon>
        <taxon>Metazoa</taxon>
        <taxon>Chordata</taxon>
        <taxon>Craniata</taxon>
        <taxon>Vertebrata</taxon>
        <taxon>Euteleostomi</taxon>
        <taxon>Archelosauria</taxon>
        <taxon>Archosauria</taxon>
        <taxon>Dinosauria</taxon>
        <taxon>Saurischia</taxon>
        <taxon>Theropoda</taxon>
        <taxon>Coelurosauria</taxon>
        <taxon>Aves</taxon>
        <taxon>Neognathae</taxon>
        <taxon>Neoaves</taxon>
        <taxon>Telluraves</taxon>
        <taxon>Coraciimorphae</taxon>
        <taxon>Piciformes</taxon>
        <taxon>Bucconidae</taxon>
        <taxon>Bucco</taxon>
    </lineage>
</organism>
<dbReference type="SUPFAM" id="SSF57850">
    <property type="entry name" value="RING/U-box"/>
    <property type="match status" value="1"/>
</dbReference>
<dbReference type="InterPro" id="IPR001357">
    <property type="entry name" value="BRCT_dom"/>
</dbReference>
<feature type="region of interest" description="Disordered" evidence="8">
    <location>
        <begin position="351"/>
        <end position="402"/>
    </location>
</feature>
<name>A0A7K9HRT7_9PICI</name>
<dbReference type="SMART" id="SM00292">
    <property type="entry name" value="BRCT"/>
    <property type="match status" value="2"/>
</dbReference>
<evidence type="ECO:0000256" key="6">
    <source>
        <dbReference type="PROSITE-ProRule" id="PRU00023"/>
    </source>
</evidence>
<dbReference type="Pfam" id="PF12796">
    <property type="entry name" value="Ank_2"/>
    <property type="match status" value="1"/>
</dbReference>
<dbReference type="PROSITE" id="PS50089">
    <property type="entry name" value="ZF_RING_2"/>
    <property type="match status" value="1"/>
</dbReference>
<gene>
    <name evidence="11" type="primary">Bard1</name>
    <name evidence="11" type="ORF">BUCCAP_R04002</name>
</gene>
<dbReference type="PRINTS" id="PR01415">
    <property type="entry name" value="ANKYRIN"/>
</dbReference>
<feature type="non-terminal residue" evidence="11">
    <location>
        <position position="1"/>
    </location>
</feature>
<accession>A0A7K9HRT7</accession>
<dbReference type="PANTHER" id="PTHR24171:SF8">
    <property type="entry name" value="BRCA1-ASSOCIATED RING DOMAIN PROTEIN 1"/>
    <property type="match status" value="1"/>
</dbReference>
<keyword evidence="12" id="KW-1185">Reference proteome</keyword>
<feature type="region of interest" description="Disordered" evidence="8">
    <location>
        <begin position="146"/>
        <end position="176"/>
    </location>
</feature>
<dbReference type="EMBL" id="VWZO01011711">
    <property type="protein sequence ID" value="NXH16543.1"/>
    <property type="molecule type" value="Genomic_DNA"/>
</dbReference>
<dbReference type="InterPro" id="IPR017907">
    <property type="entry name" value="Znf_RING_CS"/>
</dbReference>
<dbReference type="OrthoDB" id="2384350at2759"/>
<dbReference type="GO" id="GO:0031436">
    <property type="term" value="C:BRCA1-BARD1 complex"/>
    <property type="evidence" value="ECO:0007669"/>
    <property type="project" value="TreeGrafter"/>
</dbReference>
<evidence type="ECO:0000256" key="8">
    <source>
        <dbReference type="SAM" id="MobiDB-lite"/>
    </source>
</evidence>
<dbReference type="AlphaFoldDB" id="A0A7K9HRT7"/>
<protein>
    <submittedName>
        <fullName evidence="11">BARD1 protein</fullName>
    </submittedName>
</protein>
<dbReference type="GO" id="GO:0085020">
    <property type="term" value="P:protein K6-linked ubiquitination"/>
    <property type="evidence" value="ECO:0007669"/>
    <property type="project" value="TreeGrafter"/>
</dbReference>
<dbReference type="Pfam" id="PF14835">
    <property type="entry name" value="zf-RING_6"/>
    <property type="match status" value="1"/>
</dbReference>
<evidence type="ECO:0000256" key="2">
    <source>
        <dbReference type="ARBA" id="ARBA00022737"/>
    </source>
</evidence>
<dbReference type="InterPro" id="IPR039503">
    <property type="entry name" value="BARD1_Znf-RING"/>
</dbReference>
<keyword evidence="1" id="KW-0479">Metal-binding</keyword>
<dbReference type="CDD" id="cd17720">
    <property type="entry name" value="BRCT_Bard1_rpt2"/>
    <property type="match status" value="1"/>
</dbReference>
<feature type="repeat" description="ANK" evidence="6">
    <location>
        <begin position="476"/>
        <end position="508"/>
    </location>
</feature>
<dbReference type="GO" id="GO:0070531">
    <property type="term" value="C:BRCA1-A complex"/>
    <property type="evidence" value="ECO:0007669"/>
    <property type="project" value="TreeGrafter"/>
</dbReference>
<dbReference type="Gene3D" id="3.30.40.10">
    <property type="entry name" value="Zinc/RING finger domain, C3HC4 (zinc finger)"/>
    <property type="match status" value="1"/>
</dbReference>
<dbReference type="SUPFAM" id="SSF52113">
    <property type="entry name" value="BRCT domain"/>
    <property type="match status" value="2"/>
</dbReference>
<dbReference type="CDD" id="cd17734">
    <property type="entry name" value="BRCT_Bard1_rpt1"/>
    <property type="match status" value="1"/>
</dbReference>
<dbReference type="GO" id="GO:0004842">
    <property type="term" value="F:ubiquitin-protein transferase activity"/>
    <property type="evidence" value="ECO:0007669"/>
    <property type="project" value="TreeGrafter"/>
</dbReference>
<dbReference type="FunFam" id="3.40.50.10190:FF:000019">
    <property type="entry name" value="BRCA1 associated RING domain 1"/>
    <property type="match status" value="1"/>
</dbReference>
<reference evidence="11 12" key="1">
    <citation type="submission" date="2019-09" db="EMBL/GenBank/DDBJ databases">
        <title>Bird 10,000 Genomes (B10K) Project - Family phase.</title>
        <authorList>
            <person name="Zhang G."/>
        </authorList>
    </citation>
    <scope>NUCLEOTIDE SEQUENCE [LARGE SCALE GENOMIC DNA]</scope>
    <source>
        <strain evidence="11">B10K-DU-001-16</strain>
        <tissue evidence="11">Muscle</tissue>
    </source>
</reference>
<dbReference type="PROSITE" id="PS50088">
    <property type="entry name" value="ANK_REPEAT"/>
    <property type="match status" value="3"/>
</dbReference>
<proteinExistence type="predicted"/>
<dbReference type="InterPro" id="IPR036770">
    <property type="entry name" value="Ankyrin_rpt-contain_sf"/>
</dbReference>
<dbReference type="InterPro" id="IPR013083">
    <property type="entry name" value="Znf_RING/FYVE/PHD"/>
</dbReference>
<keyword evidence="3 7" id="KW-0863">Zinc-finger</keyword>
<dbReference type="PROSITE" id="PS50172">
    <property type="entry name" value="BRCT"/>
    <property type="match status" value="2"/>
</dbReference>
<dbReference type="Gene3D" id="1.25.40.20">
    <property type="entry name" value="Ankyrin repeat-containing domain"/>
    <property type="match status" value="1"/>
</dbReference>
<evidence type="ECO:0000259" key="10">
    <source>
        <dbReference type="PROSITE" id="PS50172"/>
    </source>
</evidence>
<evidence type="ECO:0000313" key="12">
    <source>
        <dbReference type="Proteomes" id="UP000534107"/>
    </source>
</evidence>
<dbReference type="InterPro" id="IPR001841">
    <property type="entry name" value="Znf_RING"/>
</dbReference>
<comment type="caution">
    <text evidence="11">The sequence shown here is derived from an EMBL/GenBank/DDBJ whole genome shotgun (WGS) entry which is preliminary data.</text>
</comment>
<keyword evidence="4" id="KW-0862">Zinc</keyword>
<feature type="region of interest" description="Disordered" evidence="8">
    <location>
        <begin position="213"/>
        <end position="337"/>
    </location>
</feature>
<dbReference type="SUPFAM" id="SSF48403">
    <property type="entry name" value="Ankyrin repeat"/>
    <property type="match status" value="1"/>
</dbReference>
<feature type="repeat" description="ANK" evidence="6">
    <location>
        <begin position="410"/>
        <end position="442"/>
    </location>
</feature>
<dbReference type="GO" id="GO:0008270">
    <property type="term" value="F:zinc ion binding"/>
    <property type="evidence" value="ECO:0007669"/>
    <property type="project" value="UniProtKB-KW"/>
</dbReference>
<dbReference type="PROSITE" id="PS50297">
    <property type="entry name" value="ANK_REP_REGION"/>
    <property type="match status" value="3"/>
</dbReference>
<dbReference type="PANTHER" id="PTHR24171">
    <property type="entry name" value="ANKYRIN REPEAT DOMAIN-CONTAINING PROTEIN 39-RELATED"/>
    <property type="match status" value="1"/>
</dbReference>
<feature type="domain" description="BRCT" evidence="10">
    <location>
        <begin position="651"/>
        <end position="760"/>
    </location>
</feature>
<dbReference type="InterPro" id="IPR036420">
    <property type="entry name" value="BRCT_dom_sf"/>
</dbReference>
<evidence type="ECO:0000256" key="1">
    <source>
        <dbReference type="ARBA" id="ARBA00022723"/>
    </source>
</evidence>
<feature type="compositionally biased region" description="Low complexity" evidence="8">
    <location>
        <begin position="366"/>
        <end position="381"/>
    </location>
</feature>
<dbReference type="CDD" id="cd16496">
    <property type="entry name" value="RING-HC_BARD1"/>
    <property type="match status" value="1"/>
</dbReference>
<evidence type="ECO:0000256" key="7">
    <source>
        <dbReference type="PROSITE-ProRule" id="PRU00175"/>
    </source>
</evidence>
<sequence>SWARTRAALGQMERALSCSRCAGMLREPVSLGQCEHVFCLSCVGDCIGKECPVCHVPAWVQDAQINRQLDNMIQLCSKLRHLLGVDTSDSTEDMPTPTDSDYGKKSKKEHIKMWLSPKSRKIRCIVNRGQPKTKSDDLCQDTSSVYDFFPSPPREKPSKQRKKPTQTQSKKMKKKHLADINKVWSLEKPEQKGEVVKTPKEKHVTICSQPVVVYSPEPNSPEETLQQESIKEAEASKNAETVEILPQVKSSEKKGSSDVLCPSQVSKEKNSAAETSLLIGNETTPLKRGREQSRLPVTSQSKRPRRSERSSIGKSVSQTSCVEEVPQSCPISPVTEHKTPVQFNSSVSKLTDTVRKTRSSAVLQATNSPSLSESPSTPSTSKTCNQVGIPHSPSVLKSPGGNTIARRNYKGETLLHVASIKGDLAAVEQLLKNGADPNVKDNAGWTPLHEACNHGHREVVELLLQHKALVNTTGYQNDSPLHDAVKNGHVSIAELLLLHGASCDAINIFGLRPVDYAESEKMKSVLMLPVKNESFSLNQPSEALSPSQPRDGPLGILGSNLSSKQQKLLNKLATVLKAQRCTEFNSRVTHLVIPDVPMPSTVKCMMAVLTGCWVLKFEWVQACLQTKVREQEEKYEIQGGPQRGRLNREQLLPKLFDGCYFYFWGSFHHHQKTDLVELVKAAGGQILVRQPKPDSDVTQTINTVAYHAEPTSDQRFCTQYVIYDVSSKFKPEKIRQGKVWMAPSSWLIDCVMSFQLLPVK</sequence>
<dbReference type="PROSITE" id="PS00518">
    <property type="entry name" value="ZF_RING_1"/>
    <property type="match status" value="1"/>
</dbReference>
<dbReference type="SMART" id="SM00248">
    <property type="entry name" value="ANK"/>
    <property type="match status" value="3"/>
</dbReference>
<feature type="region of interest" description="Disordered" evidence="8">
    <location>
        <begin position="88"/>
        <end position="109"/>
    </location>
</feature>
<feature type="repeat" description="ANK" evidence="6">
    <location>
        <begin position="443"/>
        <end position="475"/>
    </location>
</feature>
<evidence type="ECO:0000256" key="5">
    <source>
        <dbReference type="ARBA" id="ARBA00023043"/>
    </source>
</evidence>
<evidence type="ECO:0000256" key="3">
    <source>
        <dbReference type="ARBA" id="ARBA00022771"/>
    </source>
</evidence>
<evidence type="ECO:0000256" key="4">
    <source>
        <dbReference type="ARBA" id="ARBA00022833"/>
    </source>
</evidence>
<feature type="domain" description="BRCT" evidence="10">
    <location>
        <begin position="556"/>
        <end position="637"/>
    </location>
</feature>
<keyword evidence="2" id="KW-0677">Repeat</keyword>
<evidence type="ECO:0000313" key="11">
    <source>
        <dbReference type="EMBL" id="NXH16543.1"/>
    </source>
</evidence>
<feature type="domain" description="RING-type" evidence="9">
    <location>
        <begin position="18"/>
        <end position="55"/>
    </location>
</feature>
<dbReference type="Gene3D" id="3.40.50.10190">
    <property type="entry name" value="BRCT domain"/>
    <property type="match status" value="2"/>
</dbReference>
<feature type="compositionally biased region" description="Polar residues" evidence="8">
    <location>
        <begin position="310"/>
        <end position="321"/>
    </location>
</feature>
<evidence type="ECO:0000259" key="9">
    <source>
        <dbReference type="PROSITE" id="PS50089"/>
    </source>
</evidence>